<evidence type="ECO:0000313" key="10">
    <source>
        <dbReference type="EMBL" id="KAK6634338.1"/>
    </source>
</evidence>
<evidence type="ECO:0008006" key="12">
    <source>
        <dbReference type="Google" id="ProtNLM"/>
    </source>
</evidence>
<organism evidence="10 11">
    <name type="scientific">Polyplax serrata</name>
    <name type="common">Common mouse louse</name>
    <dbReference type="NCBI Taxonomy" id="468196"/>
    <lineage>
        <taxon>Eukaryota</taxon>
        <taxon>Metazoa</taxon>
        <taxon>Ecdysozoa</taxon>
        <taxon>Arthropoda</taxon>
        <taxon>Hexapoda</taxon>
        <taxon>Insecta</taxon>
        <taxon>Pterygota</taxon>
        <taxon>Neoptera</taxon>
        <taxon>Paraneoptera</taxon>
        <taxon>Psocodea</taxon>
        <taxon>Troctomorpha</taxon>
        <taxon>Phthiraptera</taxon>
        <taxon>Anoplura</taxon>
        <taxon>Polyplacidae</taxon>
        <taxon>Polyplax</taxon>
    </lineage>
</organism>
<keyword evidence="4" id="KW-0325">Glycoprotein</keyword>
<dbReference type="SMART" id="SM01169">
    <property type="entry name" value="DUF1943"/>
    <property type="match status" value="1"/>
</dbReference>
<proteinExistence type="predicted"/>
<feature type="signal peptide" evidence="7">
    <location>
        <begin position="1"/>
        <end position="16"/>
    </location>
</feature>
<dbReference type="PROSITE" id="PS51211">
    <property type="entry name" value="VITELLOGENIN"/>
    <property type="match status" value="1"/>
</dbReference>
<dbReference type="InterPro" id="IPR015255">
    <property type="entry name" value="Vitellinogen_open_b-sht"/>
</dbReference>
<evidence type="ECO:0000256" key="2">
    <source>
        <dbReference type="ARBA" id="ARBA00022761"/>
    </source>
</evidence>
<reference evidence="10 11" key="1">
    <citation type="submission" date="2023-10" db="EMBL/GenBank/DDBJ databases">
        <title>Genomes of two closely related lineages of the louse Polyplax serrata with different host specificities.</title>
        <authorList>
            <person name="Martinu J."/>
            <person name="Tarabai H."/>
            <person name="Stefka J."/>
            <person name="Hypsa V."/>
        </authorList>
    </citation>
    <scope>NUCLEOTIDE SEQUENCE [LARGE SCALE GENOMIC DNA]</scope>
    <source>
        <strain evidence="10">HR10_N</strain>
    </source>
</reference>
<dbReference type="PANTHER" id="PTHR23345:SF15">
    <property type="entry name" value="VITELLOGENIN 1-RELATED"/>
    <property type="match status" value="1"/>
</dbReference>
<evidence type="ECO:0000256" key="4">
    <source>
        <dbReference type="ARBA" id="ARBA00023180"/>
    </source>
</evidence>
<dbReference type="InterPro" id="IPR015816">
    <property type="entry name" value="Vitellinogen_b-sht_N"/>
</dbReference>
<dbReference type="Proteomes" id="UP001372834">
    <property type="component" value="Unassembled WGS sequence"/>
</dbReference>
<evidence type="ECO:0000256" key="6">
    <source>
        <dbReference type="SAM" id="MobiDB-lite"/>
    </source>
</evidence>
<dbReference type="Gene3D" id="2.20.80.10">
    <property type="entry name" value="Lipovitellin-phosvitin complex, chain A, domain 4"/>
    <property type="match status" value="1"/>
</dbReference>
<dbReference type="PANTHER" id="PTHR23345">
    <property type="entry name" value="VITELLOGENIN-RELATED"/>
    <property type="match status" value="1"/>
</dbReference>
<dbReference type="InterPro" id="IPR001747">
    <property type="entry name" value="Vitellogenin_N"/>
</dbReference>
<sequence length="1810" mass="204190">MWTAVLFTLLVAGATAEFGWKPNSEYRYEINTKTLASLNQVSDHYTGVVLRALVKIQPKTDRHLTVQITEPKYAEIQTSLPQGVETHLTEGQLHYQPLALTSQPFEVKLNNGIVDELIISKEVPIWEVNIIRSIVSQLQVDTQGVRIIHSKMNSIPKGDENTALYKVMEDTVEGECEVLYDVTPLPKYILQTMPHLAPQPQLAGQGQIIDIVKSKNFSNCEQRPGYHFGLTGLTDWEPTTNKMGNFLSRSSVSRVIVSGSLKSYTIQSSVTTNKVVLSPEVYNSQKGEVVSRVNLTLLSVHSAQGDVSGPQNPQALKKLVYDYNSPWTTDAEAREKWDQRMSARAMGFGNIIRKSRSIGDMMRGETELDSTEEWHQKTPTMSEAPESPFLPYFVGITGHSIHSAKQVDVNQVVKKLTGEIGQQLHQPTQVPKESTLARFTILTRVLRTMSAEQLEKITQELYTPEETNTVSDPKRNGWMAYRDALVQAGTGPALMTLFKLVTTHKIKGEEAAQVIGTLTETARFPTTEYMNTFFELVKHPEVVKETGLNTSAVFAFTNLVRMAQVNMKTAHNRYPVHTFGYLTPKHETTVSDVYIPYFAQQLEQAVKEGYSPKIQTYIRALGNIAHPKIVEVFEPYLNGRQQLTDFQRTLMVVSLNKLAIVHPKLARTILYKTYANTGEVYQVRVAAVYNLMKTIPPASMLQRMAQFTHDDPSNQVRSAVKSAIASAADLTEEHHNELRKNAEAAVHLLTPQTFGVQYSQHNLTDYVLKGLNLEYLQTVSNIGSEDSLIPQTVFFHLNRDMNGLKHQTVTAGGMVSSFKDLEDVIDGKFKYGQYLETVKKIHSETEKGFTLESLTNLLNLESGSTKQLEGNLLIGLTGFKRFITFDNTTIERMPKFLKEFTQELEKGKTINYQKLYNEYTITIGLPTATGLPLVYTLGTPTLLSAKGKIHLQTTPEQHQKSDEVYVMPDTIKSTIEMEFQYSTRTQSKVTFLTPFNHKRYVAGFDKNTQFEIPVKKHMDLDLKNRHIKVEVKPLRENTETKLFHYSTWPYVATDDILEFKPLSESSKIHRVQSHQTKKYQHELGDKEVGVVLRVQGESDREYSSMKQFYQRFLKHGFVSALLASTASENMEQTSLEVYYDGQKSTAKSVVLTASYGYTHAGETTGTEGQGEENLATTTTRTVDSDARRKEFLMKVKQGIKGSSSVVVDLGLEVQGQTKSEYLTTLATATSPIDGQIRILSYSRKNVNNKNFEVCFDAVSRLPKLSVVDYTKVLTTDLKGEIHGKLHFGEDCKSGSKVTILGDLKRSQERKEYLEKQPVVEQAKQQTQSGYKLQPSQVHATKEAGILDDYTFTIKYENVPEDVKRMTYQTYSALRYLGYPYLTENILGQTNLQEGQVELGVNFTPDLKAVDVYVYTPLGDSKFSNIYLNKYLARGLTIHPTYSTVERIANVALNEKYGPSCTIDQSNFRTFDNKSYDVNLENIWHVMLFSDLRGTYQTPLTTVQSETTDYLVTLVKNTEHKRKALKLIVKGLDYTVVDITPKPDGEQLRGLVTVNGQEVPVSTQHVYETKLNERTTVLQVYGLPTGEVKIVSPLYKFTILYYGDNVRMSVNQDYMDNVKGLCGNNNGDNFDFITPQDYVLHNPEEFAATWALSTEGRTGELKNRAQKHAMFKKSVNVTPVISKQDITHATHATHGAQYEVTDTMRTDETHEETSAAWKQLKKNSSTGCATTRIHVIEKDGKHCFSVSPQPACTPQCHAESTQTKTGEFYCVEKSSTSNHWEQMVVRGANPDFRNKGKTQHHEYQQPIKCVQ</sequence>
<accession>A0AAN8PJR2</accession>
<evidence type="ECO:0000256" key="3">
    <source>
        <dbReference type="ARBA" id="ARBA00023157"/>
    </source>
</evidence>
<dbReference type="Gene3D" id="2.30.230.10">
    <property type="entry name" value="Lipovitellin, beta-sheet shell regions, chain A"/>
    <property type="match status" value="1"/>
</dbReference>
<dbReference type="Pfam" id="PF00094">
    <property type="entry name" value="VWD"/>
    <property type="match status" value="1"/>
</dbReference>
<comment type="caution">
    <text evidence="5">Lacks conserved residue(s) required for the propagation of feature annotation.</text>
</comment>
<keyword evidence="1 7" id="KW-0732">Signal</keyword>
<dbReference type="SUPFAM" id="SSF48431">
    <property type="entry name" value="Lipovitellin-phosvitin complex, superhelical domain"/>
    <property type="match status" value="1"/>
</dbReference>
<dbReference type="Pfam" id="PF09172">
    <property type="entry name" value="Vit_open_b-sht"/>
    <property type="match status" value="1"/>
</dbReference>
<evidence type="ECO:0000256" key="7">
    <source>
        <dbReference type="SAM" id="SignalP"/>
    </source>
</evidence>
<keyword evidence="3" id="KW-1015">Disulfide bond</keyword>
<dbReference type="Pfam" id="PF01347">
    <property type="entry name" value="Vitellogenin_N"/>
    <property type="match status" value="1"/>
</dbReference>
<evidence type="ECO:0000256" key="1">
    <source>
        <dbReference type="ARBA" id="ARBA00022729"/>
    </source>
</evidence>
<dbReference type="SMART" id="SM00216">
    <property type="entry name" value="VWD"/>
    <property type="match status" value="1"/>
</dbReference>
<evidence type="ECO:0000313" key="11">
    <source>
        <dbReference type="Proteomes" id="UP001372834"/>
    </source>
</evidence>
<feature type="region of interest" description="Disordered" evidence="6">
    <location>
        <begin position="1790"/>
        <end position="1810"/>
    </location>
</feature>
<dbReference type="InterPro" id="IPR015819">
    <property type="entry name" value="Lipid_transp_b-sht_shell"/>
</dbReference>
<gene>
    <name evidence="10" type="ORF">RUM43_011738</name>
</gene>
<dbReference type="InterPro" id="IPR011030">
    <property type="entry name" value="Lipovitellin_superhlx_dom"/>
</dbReference>
<dbReference type="Gene3D" id="1.25.10.20">
    <property type="entry name" value="Vitellinogen, superhelical"/>
    <property type="match status" value="1"/>
</dbReference>
<feature type="domain" description="VWFD" evidence="9">
    <location>
        <begin position="1458"/>
        <end position="1658"/>
    </location>
</feature>
<dbReference type="FunFam" id="1.25.10.20:FF:000003">
    <property type="entry name" value="Vitellogenin C"/>
    <property type="match status" value="1"/>
</dbReference>
<feature type="chain" id="PRO_5042957102" description="Vitellogenin" evidence="7">
    <location>
        <begin position="17"/>
        <end position="1810"/>
    </location>
</feature>
<dbReference type="GO" id="GO:0045735">
    <property type="term" value="F:nutrient reservoir activity"/>
    <property type="evidence" value="ECO:0007669"/>
    <property type="project" value="UniProtKB-KW"/>
</dbReference>
<dbReference type="EMBL" id="JAWJWE010000005">
    <property type="protein sequence ID" value="KAK6634338.1"/>
    <property type="molecule type" value="Genomic_DNA"/>
</dbReference>
<name>A0AAN8PJR2_POLSC</name>
<evidence type="ECO:0000259" key="8">
    <source>
        <dbReference type="PROSITE" id="PS51211"/>
    </source>
</evidence>
<dbReference type="PROSITE" id="PS51233">
    <property type="entry name" value="VWFD"/>
    <property type="match status" value="1"/>
</dbReference>
<evidence type="ECO:0000256" key="5">
    <source>
        <dbReference type="PROSITE-ProRule" id="PRU00557"/>
    </source>
</evidence>
<dbReference type="SMART" id="SM00638">
    <property type="entry name" value="LPD_N"/>
    <property type="match status" value="1"/>
</dbReference>
<dbReference type="SUPFAM" id="SSF56968">
    <property type="entry name" value="Lipovitellin-phosvitin complex, beta-sheet shell regions"/>
    <property type="match status" value="2"/>
</dbReference>
<dbReference type="InterPro" id="IPR001846">
    <property type="entry name" value="VWF_type-D"/>
</dbReference>
<evidence type="ECO:0000259" key="9">
    <source>
        <dbReference type="PROSITE" id="PS51233"/>
    </source>
</evidence>
<keyword evidence="2" id="KW-0758">Storage protein</keyword>
<dbReference type="GO" id="GO:0005319">
    <property type="term" value="F:lipid transporter activity"/>
    <property type="evidence" value="ECO:0007669"/>
    <property type="project" value="InterPro"/>
</dbReference>
<protein>
    <recommendedName>
        <fullName evidence="12">Vitellogenin</fullName>
    </recommendedName>
</protein>
<feature type="domain" description="Vitellogenin" evidence="8">
    <location>
        <begin position="20"/>
        <end position="793"/>
    </location>
</feature>
<dbReference type="InterPro" id="IPR050733">
    <property type="entry name" value="Vitellogenin/Apolipophorin"/>
</dbReference>
<comment type="caution">
    <text evidence="10">The sequence shown here is derived from an EMBL/GenBank/DDBJ whole genome shotgun (WGS) entry which is preliminary data.</text>
</comment>